<accession>A0A0F9CMS4</accession>
<name>A0A0F9CMS4_9ZZZZ</name>
<organism evidence="1">
    <name type="scientific">marine sediment metagenome</name>
    <dbReference type="NCBI Taxonomy" id="412755"/>
    <lineage>
        <taxon>unclassified sequences</taxon>
        <taxon>metagenomes</taxon>
        <taxon>ecological metagenomes</taxon>
    </lineage>
</organism>
<comment type="caution">
    <text evidence="1">The sequence shown here is derived from an EMBL/GenBank/DDBJ whole genome shotgun (WGS) entry which is preliminary data.</text>
</comment>
<sequence length="89" mass="10324">MAKELEWEILDIQVEDIITGPKFLEVICSCQEGKTMLSNFRSNTLVTSTLSKNQFQDYNKRKVFWIFLGFCESCGKLLIAPQKEYTDYG</sequence>
<gene>
    <name evidence="1" type="ORF">LCGC14_2303340</name>
</gene>
<dbReference type="EMBL" id="LAZR01032522">
    <property type="protein sequence ID" value="KKL50653.1"/>
    <property type="molecule type" value="Genomic_DNA"/>
</dbReference>
<proteinExistence type="predicted"/>
<reference evidence="1" key="1">
    <citation type="journal article" date="2015" name="Nature">
        <title>Complex archaea that bridge the gap between prokaryotes and eukaryotes.</title>
        <authorList>
            <person name="Spang A."/>
            <person name="Saw J.H."/>
            <person name="Jorgensen S.L."/>
            <person name="Zaremba-Niedzwiedzka K."/>
            <person name="Martijn J."/>
            <person name="Lind A.E."/>
            <person name="van Eijk R."/>
            <person name="Schleper C."/>
            <person name="Guy L."/>
            <person name="Ettema T.J."/>
        </authorList>
    </citation>
    <scope>NUCLEOTIDE SEQUENCE</scope>
</reference>
<protein>
    <submittedName>
        <fullName evidence="1">Uncharacterized protein</fullName>
    </submittedName>
</protein>
<dbReference type="AlphaFoldDB" id="A0A0F9CMS4"/>
<evidence type="ECO:0000313" key="1">
    <source>
        <dbReference type="EMBL" id="KKL50653.1"/>
    </source>
</evidence>